<evidence type="ECO:0000313" key="14">
    <source>
        <dbReference type="EMBL" id="QAT43878.1"/>
    </source>
</evidence>
<dbReference type="InterPro" id="IPR005131">
    <property type="entry name" value="Ser_deHydtase_bsu"/>
</dbReference>
<dbReference type="GO" id="GO:0051539">
    <property type="term" value="F:4 iron, 4 sulfur cluster binding"/>
    <property type="evidence" value="ECO:0007669"/>
    <property type="project" value="UniProtKB-UniRule"/>
</dbReference>
<dbReference type="PANTHER" id="PTHR30182:SF12">
    <property type="entry name" value="L-SERINE DEHYDRATASE, BETA CHAIN-RELATED"/>
    <property type="match status" value="1"/>
</dbReference>
<evidence type="ECO:0000256" key="9">
    <source>
        <dbReference type="ARBA" id="ARBA00023239"/>
    </source>
</evidence>
<evidence type="ECO:0000256" key="2">
    <source>
        <dbReference type="ARBA" id="ARBA00004742"/>
    </source>
</evidence>
<dbReference type="Pfam" id="PF03315">
    <property type="entry name" value="SDH_beta"/>
    <property type="match status" value="1"/>
</dbReference>
<dbReference type="InterPro" id="IPR004643">
    <property type="entry name" value="Fe-S_L-Ser_bsu"/>
</dbReference>
<keyword evidence="4 11" id="KW-0312">Gluconeogenesis</keyword>
<comment type="similarity">
    <text evidence="3 11 12">Belongs to the iron-sulfur dependent L-serine dehydratase family.</text>
</comment>
<dbReference type="KEGG" id="amij:EQM06_11945"/>
<dbReference type="InterPro" id="IPR029009">
    <property type="entry name" value="ASB_dom_sf"/>
</dbReference>
<dbReference type="NCBIfam" id="TIGR00719">
    <property type="entry name" value="sda_beta"/>
    <property type="match status" value="1"/>
</dbReference>
<dbReference type="RefSeq" id="WP_128746586.1">
    <property type="nucleotide sequence ID" value="NZ_CP035281.1"/>
</dbReference>
<dbReference type="Proteomes" id="UP000287601">
    <property type="component" value="Chromosome"/>
</dbReference>
<name>A0A410PY61_9FIRM</name>
<dbReference type="GO" id="GO:0046872">
    <property type="term" value="F:metal ion binding"/>
    <property type="evidence" value="ECO:0007669"/>
    <property type="project" value="UniProtKB-UniRule"/>
</dbReference>
<dbReference type="CDD" id="cd04903">
    <property type="entry name" value="ACT_LSD"/>
    <property type="match status" value="1"/>
</dbReference>
<dbReference type="Gene3D" id="3.30.70.260">
    <property type="match status" value="1"/>
</dbReference>
<keyword evidence="7 11" id="KW-0408">Iron</keyword>
<evidence type="ECO:0000256" key="6">
    <source>
        <dbReference type="ARBA" id="ARBA00022723"/>
    </source>
</evidence>
<dbReference type="PANTHER" id="PTHR30182">
    <property type="entry name" value="L-SERINE DEHYDRATASE"/>
    <property type="match status" value="1"/>
</dbReference>
<keyword evidence="8 11" id="KW-0411">Iron-sulfur</keyword>
<comment type="catalytic activity">
    <reaction evidence="10 11 12">
        <text>L-serine = pyruvate + NH4(+)</text>
        <dbReference type="Rhea" id="RHEA:19169"/>
        <dbReference type="ChEBI" id="CHEBI:15361"/>
        <dbReference type="ChEBI" id="CHEBI:28938"/>
        <dbReference type="ChEBI" id="CHEBI:33384"/>
        <dbReference type="EC" id="4.3.1.17"/>
    </reaction>
</comment>
<evidence type="ECO:0000256" key="5">
    <source>
        <dbReference type="ARBA" id="ARBA00022485"/>
    </source>
</evidence>
<dbReference type="UniPathway" id="UPA00138"/>
<dbReference type="SUPFAM" id="SSF55021">
    <property type="entry name" value="ACT-like"/>
    <property type="match status" value="1"/>
</dbReference>
<reference evidence="14 15" key="1">
    <citation type="submission" date="2019-01" db="EMBL/GenBank/DDBJ databases">
        <title>Draft genomes of a novel of Aminipila strains.</title>
        <authorList>
            <person name="Ma S."/>
        </authorList>
    </citation>
    <scope>NUCLEOTIDE SEQUENCE [LARGE SCALE GENOMIC DNA]</scope>
    <source>
        <strain evidence="15">JN-39</strain>
    </source>
</reference>
<evidence type="ECO:0000256" key="11">
    <source>
        <dbReference type="PIRNR" id="PIRNR036692"/>
    </source>
</evidence>
<dbReference type="PIRSF" id="PIRSF036692">
    <property type="entry name" value="SDH_B"/>
    <property type="match status" value="1"/>
</dbReference>
<evidence type="ECO:0000256" key="1">
    <source>
        <dbReference type="ARBA" id="ARBA00001966"/>
    </source>
</evidence>
<dbReference type="Gene3D" id="3.30.1330.90">
    <property type="entry name" value="D-3-phosphoglycerate dehydrogenase, domain 3"/>
    <property type="match status" value="1"/>
</dbReference>
<protein>
    <recommendedName>
        <fullName evidence="11">L-serine deaminase</fullName>
    </recommendedName>
</protein>
<sequence length="221" mass="24017">MNTSIFQVAGPVMIGPSSSHTAGAAKIGRIARQIVNGDFDRVTFGLYGSFDKTGKGHGTDKALLAGVMGIREDDERISKSFELAEQDNLEFEFYSVDLPGAHENSVIITFYKNGEIRSRIQGASVGGGNVRIVKIDGYEIGISGELPTIFVKQNDQKGVISHVATILADNGINIATMKVSRMQKKQDAICVIEIDDSIDEEILNQLKAHPYIQIVRFIACA</sequence>
<keyword evidence="6 11" id="KW-0479">Metal-binding</keyword>
<evidence type="ECO:0000313" key="15">
    <source>
        <dbReference type="Proteomes" id="UP000287601"/>
    </source>
</evidence>
<evidence type="ECO:0000256" key="7">
    <source>
        <dbReference type="ARBA" id="ARBA00023004"/>
    </source>
</evidence>
<dbReference type="OrthoDB" id="9813137at2"/>
<proteinExistence type="inferred from homology"/>
<gene>
    <name evidence="14" type="primary">sdaAB</name>
    <name evidence="14" type="ORF">EQM06_11945</name>
</gene>
<dbReference type="PROSITE" id="PS51671">
    <property type="entry name" value="ACT"/>
    <property type="match status" value="1"/>
</dbReference>
<keyword evidence="5 11" id="KW-0004">4Fe-4S</keyword>
<comment type="cofactor">
    <cofactor evidence="1 12">
        <name>[4Fe-4S] cluster</name>
        <dbReference type="ChEBI" id="CHEBI:49883"/>
    </cofactor>
</comment>
<keyword evidence="9 11" id="KW-0456">Lyase</keyword>
<evidence type="ECO:0000259" key="13">
    <source>
        <dbReference type="PROSITE" id="PS51671"/>
    </source>
</evidence>
<dbReference type="AlphaFoldDB" id="A0A410PY61"/>
<evidence type="ECO:0000256" key="10">
    <source>
        <dbReference type="ARBA" id="ARBA00049406"/>
    </source>
</evidence>
<evidence type="ECO:0000256" key="12">
    <source>
        <dbReference type="RuleBase" id="RU366059"/>
    </source>
</evidence>
<dbReference type="InterPro" id="IPR002912">
    <property type="entry name" value="ACT_dom"/>
</dbReference>
<dbReference type="InterPro" id="IPR051318">
    <property type="entry name" value="Fe-S_L-Ser"/>
</dbReference>
<dbReference type="GO" id="GO:0003941">
    <property type="term" value="F:L-serine ammonia-lyase activity"/>
    <property type="evidence" value="ECO:0007669"/>
    <property type="project" value="UniProtKB-UniRule"/>
</dbReference>
<dbReference type="GO" id="GO:0006094">
    <property type="term" value="P:gluconeogenesis"/>
    <property type="evidence" value="ECO:0007669"/>
    <property type="project" value="UniProtKB-UniRule"/>
</dbReference>
<evidence type="ECO:0000256" key="4">
    <source>
        <dbReference type="ARBA" id="ARBA00022432"/>
    </source>
</evidence>
<feature type="domain" description="ACT" evidence="13">
    <location>
        <begin position="148"/>
        <end position="221"/>
    </location>
</feature>
<dbReference type="InterPro" id="IPR045865">
    <property type="entry name" value="ACT-like_dom_sf"/>
</dbReference>
<evidence type="ECO:0000256" key="3">
    <source>
        <dbReference type="ARBA" id="ARBA00008636"/>
    </source>
</evidence>
<dbReference type="FunFam" id="3.30.70.260:FF:000008">
    <property type="entry name" value="D-3-phosphoglycerate dehydrogenase, chloroplastic"/>
    <property type="match status" value="1"/>
</dbReference>
<keyword evidence="15" id="KW-1185">Reference proteome</keyword>
<organism evidence="14 15">
    <name type="scientific">Aminipila luticellarii</name>
    <dbReference type="NCBI Taxonomy" id="2507160"/>
    <lineage>
        <taxon>Bacteria</taxon>
        <taxon>Bacillati</taxon>
        <taxon>Bacillota</taxon>
        <taxon>Clostridia</taxon>
        <taxon>Peptostreptococcales</taxon>
        <taxon>Anaerovoracaceae</taxon>
        <taxon>Aminipila</taxon>
    </lineage>
</organism>
<dbReference type="EMBL" id="CP035281">
    <property type="protein sequence ID" value="QAT43878.1"/>
    <property type="molecule type" value="Genomic_DNA"/>
</dbReference>
<accession>A0A410PY61</accession>
<dbReference type="Pfam" id="PF01842">
    <property type="entry name" value="ACT"/>
    <property type="match status" value="1"/>
</dbReference>
<evidence type="ECO:0000256" key="8">
    <source>
        <dbReference type="ARBA" id="ARBA00023014"/>
    </source>
</evidence>
<dbReference type="SUPFAM" id="SSF143548">
    <property type="entry name" value="Serine metabolism enzymes domain"/>
    <property type="match status" value="1"/>
</dbReference>
<comment type="pathway">
    <text evidence="2 11">Carbohydrate biosynthesis; gluconeogenesis.</text>
</comment>